<dbReference type="Gene3D" id="3.30.70.250">
    <property type="entry name" value="Malonyl-CoA ACP transacylase, ACP-binding"/>
    <property type="match status" value="1"/>
</dbReference>
<geneLocation type="plasmid" evidence="1 2">
    <name>unnamed1</name>
</geneLocation>
<organism evidence="1 2">
    <name type="scientific">Streptomyces castrisilvae</name>
    <dbReference type="NCBI Taxonomy" id="3033811"/>
    <lineage>
        <taxon>Bacteria</taxon>
        <taxon>Bacillati</taxon>
        <taxon>Actinomycetota</taxon>
        <taxon>Actinomycetes</taxon>
        <taxon>Kitasatosporales</taxon>
        <taxon>Streptomycetaceae</taxon>
        <taxon>Streptomyces</taxon>
    </lineage>
</organism>
<dbReference type="InterPro" id="IPR016035">
    <property type="entry name" value="Acyl_Trfase/lysoPLipase"/>
</dbReference>
<evidence type="ECO:0000313" key="1">
    <source>
        <dbReference type="EMBL" id="WLQ38449.1"/>
    </source>
</evidence>
<gene>
    <name evidence="1" type="ORF">P8A18_33560</name>
</gene>
<keyword evidence="1" id="KW-0614">Plasmid</keyword>
<accession>A0ABY9HVP2</accession>
<dbReference type="SUPFAM" id="SSF52151">
    <property type="entry name" value="FabD/lysophospholipase-like"/>
    <property type="match status" value="1"/>
</dbReference>
<reference evidence="1 2" key="1">
    <citation type="submission" date="2023-03" db="EMBL/GenBank/DDBJ databases">
        <title>Isolation and description of six Streptomyces strains from soil environments, able to metabolize different microbial glucans.</title>
        <authorList>
            <person name="Widen T."/>
            <person name="Larsbrink J."/>
        </authorList>
    </citation>
    <scope>NUCLEOTIDE SEQUENCE [LARGE SCALE GENOMIC DNA]</scope>
    <source>
        <strain evidence="1 2">Mut1</strain>
        <plasmid evidence="1 2">unnamed1</plasmid>
    </source>
</reference>
<proteinExistence type="predicted"/>
<dbReference type="EMBL" id="CP120998">
    <property type="protein sequence ID" value="WLQ38449.1"/>
    <property type="molecule type" value="Genomic_DNA"/>
</dbReference>
<name>A0ABY9HVP2_9ACTN</name>
<dbReference type="InterPro" id="IPR001227">
    <property type="entry name" value="Ac_transferase_dom_sf"/>
</dbReference>
<evidence type="ECO:0000313" key="2">
    <source>
        <dbReference type="Proteomes" id="UP001239522"/>
    </source>
</evidence>
<keyword evidence="2" id="KW-1185">Reference proteome</keyword>
<dbReference type="Gene3D" id="3.40.366.10">
    <property type="entry name" value="Malonyl-Coenzyme A Acyl Carrier Protein, domain 2"/>
    <property type="match status" value="1"/>
</dbReference>
<dbReference type="Proteomes" id="UP001239522">
    <property type="component" value="Plasmid unnamed1"/>
</dbReference>
<protein>
    <submittedName>
        <fullName evidence="1">ACP S-malonyltransferase</fullName>
    </submittedName>
</protein>
<dbReference type="RefSeq" id="WP_037710758.1">
    <property type="nucleotide sequence ID" value="NZ_CP120998.1"/>
</dbReference>
<sequence length="320" mass="34915">MALASIFGTNQFRYEPGGVIEFYDRYAAVRESFAQAAAWTGLDVEGLVRQNGEYDDEIRRIAVPVGLAAAQLGIQDVLVEKGLRPHLAGGMSLGGMTASCVAGACDRRELMGLLMRGELRPGTETASPEPQREEALASAYLGPDDDPAHLCEGREGVYLSCDFGWDKDRRVRVAMLSGYRDALEKLSADTGGLVSVTEGTDVAEHSPLRERSQEATREHIATMPFTDPELPLCSALEEKVLTRAEEVREMFTENAVSPISLVHLTQEMKRQGARLGLIMGPSPSLDAMYFPFPVVCVDHPDAVPRAVAAVFEHGVPLRRR</sequence>